<dbReference type="PANTHER" id="PTHR19960:SF12">
    <property type="entry name" value="TEKTIN-4"/>
    <property type="match status" value="1"/>
</dbReference>
<dbReference type="GeneID" id="106478703"/>
<keyword evidence="4" id="KW-0966">Cell projection</keyword>
<keyword evidence="4" id="KW-0969">Cilium</keyword>
<gene>
    <name evidence="7" type="primary">LOC106478703</name>
</gene>
<keyword evidence="6" id="KW-1185">Reference proteome</keyword>
<feature type="coiled-coil region" evidence="5">
    <location>
        <begin position="77"/>
        <end position="104"/>
    </location>
</feature>
<evidence type="ECO:0000313" key="6">
    <source>
        <dbReference type="Proteomes" id="UP000694941"/>
    </source>
</evidence>
<dbReference type="RefSeq" id="XP_022238067.1">
    <property type="nucleotide sequence ID" value="XM_022382359.1"/>
</dbReference>
<keyword evidence="4" id="KW-0282">Flagellum</keyword>
<protein>
    <recommendedName>
        <fullName evidence="4">Tektin</fullName>
    </recommendedName>
</protein>
<organism evidence="6 7">
    <name type="scientific">Limulus polyphemus</name>
    <name type="common">Atlantic horseshoe crab</name>
    <dbReference type="NCBI Taxonomy" id="6850"/>
    <lineage>
        <taxon>Eukaryota</taxon>
        <taxon>Metazoa</taxon>
        <taxon>Ecdysozoa</taxon>
        <taxon>Arthropoda</taxon>
        <taxon>Chelicerata</taxon>
        <taxon>Merostomata</taxon>
        <taxon>Xiphosura</taxon>
        <taxon>Limulidae</taxon>
        <taxon>Limulus</taxon>
    </lineage>
</organism>
<evidence type="ECO:0000256" key="5">
    <source>
        <dbReference type="SAM" id="Coils"/>
    </source>
</evidence>
<dbReference type="Pfam" id="PF03148">
    <property type="entry name" value="Tektin"/>
    <property type="match status" value="1"/>
</dbReference>
<sequence length="164" mass="18908">MMNNSGMQTTSIIYTPEDWSLNNQKWFNLSERHRKEFQRIKEEAKSISQEKAVLTQVIQDDVTKKLGSRAKDIFIWKKELEKTIEKITTETHKLISQKKRLENALAVSDTPLMLASECLDLRKQRLATDLVEDNVQLALWAIIVPSSLGYRLPPVAILQTSVRL</sequence>
<comment type="subcellular location">
    <subcellularLocation>
        <location evidence="4">Cytoplasm</location>
        <location evidence="4">Cytoskeleton</location>
        <location evidence="4">Cilium axoneme</location>
    </subcellularLocation>
</comment>
<evidence type="ECO:0000256" key="2">
    <source>
        <dbReference type="ARBA" id="ARBA00022490"/>
    </source>
</evidence>
<evidence type="ECO:0000256" key="4">
    <source>
        <dbReference type="RuleBase" id="RU367040"/>
    </source>
</evidence>
<proteinExistence type="inferred from homology"/>
<evidence type="ECO:0000256" key="3">
    <source>
        <dbReference type="ARBA" id="ARBA00023054"/>
    </source>
</evidence>
<accession>A0ABM1S362</accession>
<keyword evidence="3 5" id="KW-0175">Coiled coil</keyword>
<evidence type="ECO:0000256" key="1">
    <source>
        <dbReference type="ARBA" id="ARBA00007209"/>
    </source>
</evidence>
<dbReference type="InterPro" id="IPR048256">
    <property type="entry name" value="Tektin-like"/>
</dbReference>
<comment type="similarity">
    <text evidence="1 4">Belongs to the tektin family.</text>
</comment>
<keyword evidence="2" id="KW-0963">Cytoplasm</keyword>
<dbReference type="Proteomes" id="UP000694941">
    <property type="component" value="Unplaced"/>
</dbReference>
<dbReference type="PANTHER" id="PTHR19960">
    <property type="entry name" value="TEKTIN"/>
    <property type="match status" value="1"/>
</dbReference>
<dbReference type="InterPro" id="IPR000435">
    <property type="entry name" value="Tektins"/>
</dbReference>
<name>A0ABM1S362_LIMPO</name>
<reference evidence="7" key="1">
    <citation type="submission" date="2025-08" db="UniProtKB">
        <authorList>
            <consortium name="RefSeq"/>
        </authorList>
    </citation>
    <scope>IDENTIFICATION</scope>
    <source>
        <tissue evidence="7">Muscle</tissue>
    </source>
</reference>
<evidence type="ECO:0000313" key="7">
    <source>
        <dbReference type="RefSeq" id="XP_022238067.1"/>
    </source>
</evidence>